<reference evidence="3 4" key="1">
    <citation type="submission" date="2017-12" db="EMBL/GenBank/DDBJ databases">
        <title>Sequencing, de novo assembly and annotation of complete genome of a new Thraustochytrid species, strain FCC1311.</title>
        <authorList>
            <person name="Sedici K."/>
            <person name="Godart F."/>
            <person name="Aiese Cigliano R."/>
            <person name="Sanseverino W."/>
            <person name="Barakat M."/>
            <person name="Ortet P."/>
            <person name="Marechal E."/>
            <person name="Cagnac O."/>
            <person name="Amato A."/>
        </authorList>
    </citation>
    <scope>NUCLEOTIDE SEQUENCE [LARGE SCALE GENOMIC DNA]</scope>
</reference>
<sequence>MSRKTPKASADLAEAMDTLQAKQAERQAVLDNLQMLQNELQDTEDKKEALEQQVADRATKLDRASRLTGGLGGEKTPWTQFVADLRVQYENALGAILLSSGVIAYLGVFTQTVDNAA</sequence>
<name>A0A2R5GKY8_9STRA</name>
<dbReference type="EMBL" id="BEYU01000050">
    <property type="protein sequence ID" value="GBG28941.1"/>
    <property type="molecule type" value="Genomic_DNA"/>
</dbReference>
<dbReference type="InParanoid" id="A0A2R5GKY8"/>
<dbReference type="InterPro" id="IPR024743">
    <property type="entry name" value="Dynein_HC_stalk"/>
</dbReference>
<protein>
    <submittedName>
        <fullName evidence="3">Dynein heavy chain 7, axonemal</fullName>
    </submittedName>
</protein>
<dbReference type="PANTHER" id="PTHR45703">
    <property type="entry name" value="DYNEIN HEAVY CHAIN"/>
    <property type="match status" value="1"/>
</dbReference>
<gene>
    <name evidence="3" type="ORF">FCC1311_051622</name>
</gene>
<keyword evidence="1" id="KW-0175">Coiled coil</keyword>
<accession>A0A2R5GKY8</accession>
<dbReference type="GO" id="GO:0007018">
    <property type="term" value="P:microtubule-based movement"/>
    <property type="evidence" value="ECO:0007669"/>
    <property type="project" value="InterPro"/>
</dbReference>
<dbReference type="InterPro" id="IPR026983">
    <property type="entry name" value="DHC"/>
</dbReference>
<dbReference type="OrthoDB" id="447173at2759"/>
<evidence type="ECO:0000259" key="2">
    <source>
        <dbReference type="Pfam" id="PF12777"/>
    </source>
</evidence>
<organism evidence="3 4">
    <name type="scientific">Hondaea fermentalgiana</name>
    <dbReference type="NCBI Taxonomy" id="2315210"/>
    <lineage>
        <taxon>Eukaryota</taxon>
        <taxon>Sar</taxon>
        <taxon>Stramenopiles</taxon>
        <taxon>Bigyra</taxon>
        <taxon>Labyrinthulomycetes</taxon>
        <taxon>Thraustochytrida</taxon>
        <taxon>Thraustochytriidae</taxon>
        <taxon>Hondaea</taxon>
    </lineage>
</organism>
<dbReference type="PANTHER" id="PTHR45703:SF1">
    <property type="entry name" value="DYNEINS HEAVY CHAIN"/>
    <property type="match status" value="1"/>
</dbReference>
<dbReference type="GO" id="GO:0051959">
    <property type="term" value="F:dynein light intermediate chain binding"/>
    <property type="evidence" value="ECO:0007669"/>
    <property type="project" value="InterPro"/>
</dbReference>
<dbReference type="Proteomes" id="UP000241890">
    <property type="component" value="Unassembled WGS sequence"/>
</dbReference>
<feature type="domain" description="Dynein heavy chain coiled coil stalk" evidence="2">
    <location>
        <begin position="7"/>
        <end position="112"/>
    </location>
</feature>
<dbReference type="GO" id="GO:0045505">
    <property type="term" value="F:dynein intermediate chain binding"/>
    <property type="evidence" value="ECO:0007669"/>
    <property type="project" value="InterPro"/>
</dbReference>
<proteinExistence type="predicted"/>
<comment type="caution">
    <text evidence="3">The sequence shown here is derived from an EMBL/GenBank/DDBJ whole genome shotgun (WGS) entry which is preliminary data.</text>
</comment>
<keyword evidence="4" id="KW-1185">Reference proteome</keyword>
<dbReference type="Pfam" id="PF12777">
    <property type="entry name" value="MT"/>
    <property type="match status" value="1"/>
</dbReference>
<feature type="coiled-coil region" evidence="1">
    <location>
        <begin position="12"/>
        <end position="60"/>
    </location>
</feature>
<evidence type="ECO:0000313" key="3">
    <source>
        <dbReference type="EMBL" id="GBG28941.1"/>
    </source>
</evidence>
<evidence type="ECO:0000313" key="4">
    <source>
        <dbReference type="Proteomes" id="UP000241890"/>
    </source>
</evidence>
<dbReference type="GO" id="GO:0030286">
    <property type="term" value="C:dynein complex"/>
    <property type="evidence" value="ECO:0007669"/>
    <property type="project" value="InterPro"/>
</dbReference>
<dbReference type="Gene3D" id="1.20.920.20">
    <property type="match status" value="1"/>
</dbReference>
<evidence type="ECO:0000256" key="1">
    <source>
        <dbReference type="SAM" id="Coils"/>
    </source>
</evidence>
<dbReference type="AlphaFoldDB" id="A0A2R5GKY8"/>